<keyword evidence="1" id="KW-0812">Transmembrane</keyword>
<evidence type="ECO:0000313" key="3">
    <source>
        <dbReference type="Proteomes" id="UP001245683"/>
    </source>
</evidence>
<evidence type="ECO:0000313" key="2">
    <source>
        <dbReference type="EMBL" id="MDV3103148.1"/>
    </source>
</evidence>
<name>A0AAE4T2T9_9EURY</name>
<feature type="transmembrane region" description="Helical" evidence="1">
    <location>
        <begin position="320"/>
        <end position="337"/>
    </location>
</feature>
<keyword evidence="3" id="KW-1185">Reference proteome</keyword>
<dbReference type="Proteomes" id="UP001245683">
    <property type="component" value="Unassembled WGS sequence"/>
</dbReference>
<feature type="transmembrane region" description="Helical" evidence="1">
    <location>
        <begin position="196"/>
        <end position="215"/>
    </location>
</feature>
<dbReference type="EMBL" id="JAVDZE010000001">
    <property type="protein sequence ID" value="MDV3103148.1"/>
    <property type="molecule type" value="Genomic_DNA"/>
</dbReference>
<feature type="transmembrane region" description="Helical" evidence="1">
    <location>
        <begin position="35"/>
        <end position="58"/>
    </location>
</feature>
<feature type="transmembrane region" description="Helical" evidence="1">
    <location>
        <begin position="222"/>
        <end position="247"/>
    </location>
</feature>
<keyword evidence="1" id="KW-1133">Transmembrane helix</keyword>
<dbReference type="RefSeq" id="WP_315339579.1">
    <property type="nucleotide sequence ID" value="NZ_JAVDZE010000001.1"/>
</dbReference>
<dbReference type="SUPFAM" id="SSF161070">
    <property type="entry name" value="SNF-like"/>
    <property type="match status" value="1"/>
</dbReference>
<keyword evidence="1" id="KW-0472">Membrane</keyword>
<feature type="transmembrane region" description="Helical" evidence="1">
    <location>
        <begin position="7"/>
        <end position="29"/>
    </location>
</feature>
<feature type="transmembrane region" description="Helical" evidence="1">
    <location>
        <begin position="108"/>
        <end position="131"/>
    </location>
</feature>
<dbReference type="AlphaFoldDB" id="A0AAE4T2T9"/>
<protein>
    <submittedName>
        <fullName evidence="2">Sodium-dependent transporter</fullName>
    </submittedName>
</protein>
<accession>A0AAE4T2T9</accession>
<evidence type="ECO:0000256" key="1">
    <source>
        <dbReference type="SAM" id="Phobius"/>
    </source>
</evidence>
<feature type="transmembrane region" description="Helical" evidence="1">
    <location>
        <begin position="79"/>
        <end position="96"/>
    </location>
</feature>
<feature type="transmembrane region" description="Helical" evidence="1">
    <location>
        <begin position="138"/>
        <end position="159"/>
    </location>
</feature>
<gene>
    <name evidence="2" type="ORF">RBI02_01095</name>
</gene>
<feature type="transmembrane region" description="Helical" evidence="1">
    <location>
        <begin position="281"/>
        <end position="299"/>
    </location>
</feature>
<organism evidence="2 3">
    <name type="scientific">Thermococcus waiotapuensis</name>
    <dbReference type="NCBI Taxonomy" id="90909"/>
    <lineage>
        <taxon>Archaea</taxon>
        <taxon>Methanobacteriati</taxon>
        <taxon>Methanobacteriota</taxon>
        <taxon>Thermococci</taxon>
        <taxon>Thermococcales</taxon>
        <taxon>Thermococcaceae</taxon>
        <taxon>Thermococcus</taxon>
    </lineage>
</organism>
<reference evidence="2 3" key="1">
    <citation type="submission" date="2023-08" db="EMBL/GenBank/DDBJ databases">
        <title>Draft genome sequence of Thermococcus waiotapuensis WT1T, a thermophilic sulphur-dependent archaeon from order Thermococcales.</title>
        <authorList>
            <person name="Manners S.H."/>
            <person name="Carere C.R."/>
            <person name="Dhami M.K."/>
            <person name="Dobson R.C.J."/>
            <person name="Stott M.B."/>
        </authorList>
    </citation>
    <scope>NUCLEOTIDE SEQUENCE [LARGE SCALE GENOMIC DNA]</scope>
    <source>
        <strain evidence="2 3">WT1</strain>
    </source>
</reference>
<feature type="transmembrane region" description="Helical" evidence="1">
    <location>
        <begin position="343"/>
        <end position="361"/>
    </location>
</feature>
<dbReference type="InterPro" id="IPR037272">
    <property type="entry name" value="SNS_sf"/>
</dbReference>
<comment type="caution">
    <text evidence="2">The sequence shown here is derived from an EMBL/GenBank/DDBJ whole genome shotgun (WGS) entry which is preliminary data.</text>
</comment>
<proteinExistence type="predicted"/>
<sequence length="431" mass="46797">MDDVKKWTFYLIMLVAGFATGIGTIGLFPQMWLKYGITGLVIHVVALVILTVLAINEAETVMRSGYYFAELYYKVRRKPGMMIAFLTIGVMFLSYYTGNVGLSLLSPFLGTGTFARLVAKVILITIIFVVISRAKEKTFTIMALGSLFLVLIIPALTILSMSQIPKNAEAISSAWRMLFSSHPITFSLLREVTDRAIYAVGLGFGFYIMLGSFLNERFNPKVIIGTGVFIQFILGILSTIAIIYIAAPTDPSAFNEYVAGGEEAAIALLGKLPDMLANHTLVLYAIGLTIFMAGLTSILPNSEVALQILQYLLKTSRNRAAIYLMGLVLLVGVLDSPPSVANMMLRAVSTALFVTAIFEMYPIVSRKEGMTPVQLGVVLISGALFIVGFLTQLGHDINLGGIYYASAFLALIVVLVGLFGEALMPETKEGA</sequence>
<dbReference type="NCBIfam" id="NF037979">
    <property type="entry name" value="Na_transp"/>
    <property type="match status" value="1"/>
</dbReference>
<feature type="transmembrane region" description="Helical" evidence="1">
    <location>
        <begin position="402"/>
        <end position="424"/>
    </location>
</feature>
<feature type="transmembrane region" description="Helical" evidence="1">
    <location>
        <begin position="373"/>
        <end position="390"/>
    </location>
</feature>